<gene>
    <name evidence="3" type="ORF">CAOG_000423</name>
</gene>
<dbReference type="InterPro" id="IPR051494">
    <property type="entry name" value="BSD_domain-containing"/>
</dbReference>
<feature type="compositionally biased region" description="Low complexity" evidence="1">
    <location>
        <begin position="392"/>
        <end position="411"/>
    </location>
</feature>
<name>A0A0D2WH31_CAPO3</name>
<dbReference type="EMBL" id="KE346360">
    <property type="protein sequence ID" value="KJE88845.1"/>
    <property type="molecule type" value="Genomic_DNA"/>
</dbReference>
<evidence type="ECO:0000256" key="1">
    <source>
        <dbReference type="SAM" id="MobiDB-lite"/>
    </source>
</evidence>
<dbReference type="InterPro" id="IPR005607">
    <property type="entry name" value="BSD_dom"/>
</dbReference>
<accession>A0A0D2WH31</accession>
<dbReference type="PANTHER" id="PTHR16019:SF5">
    <property type="entry name" value="BSD DOMAIN-CONTAINING PROTEIN 1"/>
    <property type="match status" value="1"/>
</dbReference>
<dbReference type="AlphaFoldDB" id="A0A0D2WH31"/>
<keyword evidence="4" id="KW-1185">Reference proteome</keyword>
<evidence type="ECO:0000313" key="4">
    <source>
        <dbReference type="Proteomes" id="UP000008743"/>
    </source>
</evidence>
<feature type="compositionally biased region" description="Acidic residues" evidence="1">
    <location>
        <begin position="272"/>
        <end position="284"/>
    </location>
</feature>
<dbReference type="Proteomes" id="UP000008743">
    <property type="component" value="Unassembled WGS sequence"/>
</dbReference>
<dbReference type="SMART" id="SM00751">
    <property type="entry name" value="BSD"/>
    <property type="match status" value="1"/>
</dbReference>
<dbReference type="PhylomeDB" id="A0A0D2WH31"/>
<feature type="compositionally biased region" description="Polar residues" evidence="1">
    <location>
        <begin position="297"/>
        <end position="311"/>
    </location>
</feature>
<organism evidence="3 4">
    <name type="scientific">Capsaspora owczarzaki (strain ATCC 30864)</name>
    <dbReference type="NCBI Taxonomy" id="595528"/>
    <lineage>
        <taxon>Eukaryota</taxon>
        <taxon>Filasterea</taxon>
        <taxon>Capsaspora</taxon>
    </lineage>
</organism>
<dbReference type="Pfam" id="PF03909">
    <property type="entry name" value="BSD"/>
    <property type="match status" value="1"/>
</dbReference>
<dbReference type="PROSITE" id="PS50858">
    <property type="entry name" value="BSD"/>
    <property type="match status" value="1"/>
</dbReference>
<proteinExistence type="predicted"/>
<dbReference type="RefSeq" id="XP_004365294.1">
    <property type="nucleotide sequence ID" value="XM_004365237.2"/>
</dbReference>
<dbReference type="OMA" id="GIMIEAK"/>
<sequence>MDFDPFFGAPSFTSPPGPAAEDANSTATPAPAAPTSKVAASTGSSWFGSVLTSVLQSSEQLLEATKRDLSEFVHVIQHDTQQVVADSAQLIHGRMQKLQQEEELARAQSGEEGKDAGKSLTSTVSGFFGSITASIASAAAPAPATALASGSLGSAGAASGSSLTQGAAMPTSRADALLVALQTNPATYTADIPANQRQRYDAWVSTANVDAMTEQISQLLGDHPEVRTLHTKLVPSTISYTLFWQHYFFRVHLLREEERNRAKLKERMESSVIEDVDWDDDDDPTPTRQDTPPSQTAPPLSQDSSTSTLRTVLSAVEQPAPAPAVTTARQRSSEAPSDDDDEIHQILQTSRSPVATLAPEPAAPPKAAPLQPSPFSGLPAPFSSEPALNTPASAVLSHASSRSTSTTSTESFELVLPGNNSGMVVTTNATGTTTRVSHPPAAVGGDVEDDDWETWE</sequence>
<protein>
    <recommendedName>
        <fullName evidence="2">BSD domain-containing protein</fullName>
    </recommendedName>
</protein>
<dbReference type="GO" id="GO:0005737">
    <property type="term" value="C:cytoplasm"/>
    <property type="evidence" value="ECO:0007669"/>
    <property type="project" value="TreeGrafter"/>
</dbReference>
<reference evidence="4" key="1">
    <citation type="submission" date="2011-02" db="EMBL/GenBank/DDBJ databases">
        <title>The Genome Sequence of Capsaspora owczarzaki ATCC 30864.</title>
        <authorList>
            <person name="Russ C."/>
            <person name="Cuomo C."/>
            <person name="Burger G."/>
            <person name="Gray M.W."/>
            <person name="Holland P.W.H."/>
            <person name="King N."/>
            <person name="Lang F.B.F."/>
            <person name="Roger A.J."/>
            <person name="Ruiz-Trillo I."/>
            <person name="Young S.K."/>
            <person name="Zeng Q."/>
            <person name="Gargeya S."/>
            <person name="Alvarado L."/>
            <person name="Berlin A."/>
            <person name="Chapman S.B."/>
            <person name="Chen Z."/>
            <person name="Freedman E."/>
            <person name="Gellesch M."/>
            <person name="Goldberg J."/>
            <person name="Griggs A."/>
            <person name="Gujja S."/>
            <person name="Heilman E."/>
            <person name="Heiman D."/>
            <person name="Howarth C."/>
            <person name="Mehta T."/>
            <person name="Neiman D."/>
            <person name="Pearson M."/>
            <person name="Roberts A."/>
            <person name="Saif S."/>
            <person name="Shea T."/>
            <person name="Shenoy N."/>
            <person name="Sisk P."/>
            <person name="Stolte C."/>
            <person name="Sykes S."/>
            <person name="White J."/>
            <person name="Yandava C."/>
            <person name="Haas B."/>
            <person name="Nusbaum C."/>
            <person name="Birren B."/>
        </authorList>
    </citation>
    <scope>NUCLEOTIDE SEQUENCE</scope>
    <source>
        <strain evidence="4">ATCC 30864</strain>
    </source>
</reference>
<dbReference type="SUPFAM" id="SSF140383">
    <property type="entry name" value="BSD domain-like"/>
    <property type="match status" value="1"/>
</dbReference>
<dbReference type="eggNOG" id="KOG2690">
    <property type="taxonomic scope" value="Eukaryota"/>
</dbReference>
<feature type="region of interest" description="Disordered" evidence="1">
    <location>
        <begin position="1"/>
        <end position="39"/>
    </location>
</feature>
<feature type="region of interest" description="Disordered" evidence="1">
    <location>
        <begin position="265"/>
        <end position="456"/>
    </location>
</feature>
<evidence type="ECO:0000313" key="3">
    <source>
        <dbReference type="EMBL" id="KJE88845.1"/>
    </source>
</evidence>
<dbReference type="InParanoid" id="A0A0D2WH31"/>
<dbReference type="OrthoDB" id="73788at2759"/>
<feature type="domain" description="BSD" evidence="2">
    <location>
        <begin position="203"/>
        <end position="255"/>
    </location>
</feature>
<evidence type="ECO:0000259" key="2">
    <source>
        <dbReference type="PROSITE" id="PS50858"/>
    </source>
</evidence>
<feature type="compositionally biased region" description="Acidic residues" evidence="1">
    <location>
        <begin position="446"/>
        <end position="456"/>
    </location>
</feature>
<dbReference type="PANTHER" id="PTHR16019">
    <property type="entry name" value="SYNAPSE-ASSOCIATED PROTEIN"/>
    <property type="match status" value="1"/>
</dbReference>
<dbReference type="InterPro" id="IPR035925">
    <property type="entry name" value="BSD_dom_sf"/>
</dbReference>
<feature type="compositionally biased region" description="Low complexity" evidence="1">
    <location>
        <begin position="23"/>
        <end position="39"/>
    </location>
</feature>
<dbReference type="Gene3D" id="1.10.3970.10">
    <property type="entry name" value="BSD domain"/>
    <property type="match status" value="1"/>
</dbReference>